<dbReference type="HOGENOM" id="CLU_2625239_0_0_1"/>
<evidence type="ECO:0000313" key="2">
    <source>
        <dbReference type="EMBL" id="ERN05218.1"/>
    </source>
</evidence>
<dbReference type="Gramene" id="ERN05218">
    <property type="protein sequence ID" value="ERN05218"/>
    <property type="gene ID" value="AMTR_s00007p00054440"/>
</dbReference>
<feature type="region of interest" description="Disordered" evidence="1">
    <location>
        <begin position="58"/>
        <end position="78"/>
    </location>
</feature>
<proteinExistence type="predicted"/>
<dbReference type="Proteomes" id="UP000017836">
    <property type="component" value="Unassembled WGS sequence"/>
</dbReference>
<gene>
    <name evidence="2" type="ORF">AMTR_s00007p00054440</name>
</gene>
<reference evidence="3" key="1">
    <citation type="journal article" date="2013" name="Science">
        <title>The Amborella genome and the evolution of flowering plants.</title>
        <authorList>
            <consortium name="Amborella Genome Project"/>
        </authorList>
    </citation>
    <scope>NUCLEOTIDE SEQUENCE [LARGE SCALE GENOMIC DNA]</scope>
</reference>
<keyword evidence="3" id="KW-1185">Reference proteome</keyword>
<dbReference type="EMBL" id="KI394011">
    <property type="protein sequence ID" value="ERN05218.1"/>
    <property type="molecule type" value="Genomic_DNA"/>
</dbReference>
<accession>W1PBA9</accession>
<evidence type="ECO:0000313" key="3">
    <source>
        <dbReference type="Proteomes" id="UP000017836"/>
    </source>
</evidence>
<name>W1PBA9_AMBTC</name>
<protein>
    <submittedName>
        <fullName evidence="2">Uncharacterized protein</fullName>
    </submittedName>
</protein>
<sequence length="78" mass="8681">MKAPHILLPLGYPTALFLSIEVALCTSRKAPFQGLTRCNYISPTLQATPWVTAQWEASRSSSQWDASHDSLTSPYTRN</sequence>
<evidence type="ECO:0000256" key="1">
    <source>
        <dbReference type="SAM" id="MobiDB-lite"/>
    </source>
</evidence>
<dbReference type="AlphaFoldDB" id="W1PBA9"/>
<organism evidence="2 3">
    <name type="scientific">Amborella trichopoda</name>
    <dbReference type="NCBI Taxonomy" id="13333"/>
    <lineage>
        <taxon>Eukaryota</taxon>
        <taxon>Viridiplantae</taxon>
        <taxon>Streptophyta</taxon>
        <taxon>Embryophyta</taxon>
        <taxon>Tracheophyta</taxon>
        <taxon>Spermatophyta</taxon>
        <taxon>Magnoliopsida</taxon>
        <taxon>Amborellales</taxon>
        <taxon>Amborellaceae</taxon>
        <taxon>Amborella</taxon>
    </lineage>
</organism>